<dbReference type="STRING" id="1765967.BW247_12440"/>
<protein>
    <submittedName>
        <fullName evidence="1">Uncharacterized protein</fullName>
    </submittedName>
</protein>
<reference evidence="1 2" key="1">
    <citation type="submission" date="2017-01" db="EMBL/GenBank/DDBJ databases">
        <title>Draft sequence of Acidihalobacter ferrooxidans strain DSM 14175 (strain V8).</title>
        <authorList>
            <person name="Khaleque H.N."/>
            <person name="Ramsay J.P."/>
            <person name="Murphy R.J.T."/>
            <person name="Kaksonen A.H."/>
            <person name="Boxall N.J."/>
            <person name="Watkin E.L.J."/>
        </authorList>
    </citation>
    <scope>NUCLEOTIDE SEQUENCE [LARGE SCALE GENOMIC DNA]</scope>
    <source>
        <strain evidence="1 2">V8</strain>
    </source>
</reference>
<dbReference type="EMBL" id="CP019434">
    <property type="protein sequence ID" value="APZ43794.1"/>
    <property type="molecule type" value="Genomic_DNA"/>
</dbReference>
<sequence>MPFEPIRGAYQESRHVTELGLSGGHEAMRDYEALLLDRQSCSLGKTSLEIVSRQIGSEKATLHYQSTQHTLFIELTDGLLYERRVNGATTTVKTRRGMVSFRPQAPK</sequence>
<keyword evidence="2" id="KW-1185">Reference proteome</keyword>
<evidence type="ECO:0000313" key="2">
    <source>
        <dbReference type="Proteomes" id="UP000243807"/>
    </source>
</evidence>
<dbReference type="AlphaFoldDB" id="A0A1P8UJ10"/>
<accession>A0A1P8UJ10</accession>
<organism evidence="1 2">
    <name type="scientific">Acidihalobacter ferrooxydans</name>
    <dbReference type="NCBI Taxonomy" id="1765967"/>
    <lineage>
        <taxon>Bacteria</taxon>
        <taxon>Pseudomonadati</taxon>
        <taxon>Pseudomonadota</taxon>
        <taxon>Gammaproteobacteria</taxon>
        <taxon>Chromatiales</taxon>
        <taxon>Ectothiorhodospiraceae</taxon>
        <taxon>Acidihalobacter</taxon>
    </lineage>
</organism>
<evidence type="ECO:0000313" key="1">
    <source>
        <dbReference type="EMBL" id="APZ43794.1"/>
    </source>
</evidence>
<gene>
    <name evidence="1" type="ORF">BW247_12440</name>
</gene>
<name>A0A1P8UJ10_9GAMM</name>
<dbReference type="Proteomes" id="UP000243807">
    <property type="component" value="Chromosome"/>
</dbReference>
<dbReference type="KEGG" id="afy:BW247_12440"/>
<proteinExistence type="predicted"/>